<keyword evidence="3" id="KW-0408">Iron</keyword>
<dbReference type="RefSeq" id="WP_232189280.1">
    <property type="nucleotide sequence ID" value="NZ_JAIOAP010000018.1"/>
</dbReference>
<evidence type="ECO:0000313" key="7">
    <source>
        <dbReference type="Proteomes" id="UP001493487"/>
    </source>
</evidence>
<dbReference type="Gene3D" id="2.102.10.10">
    <property type="entry name" value="Rieske [2Fe-2S] iron-sulphur domain"/>
    <property type="match status" value="1"/>
</dbReference>
<keyword evidence="7" id="KW-1185">Reference proteome</keyword>
<proteinExistence type="predicted"/>
<evidence type="ECO:0000256" key="3">
    <source>
        <dbReference type="ARBA" id="ARBA00023004"/>
    </source>
</evidence>
<dbReference type="EMBL" id="JASKHM010000019">
    <property type="protein sequence ID" value="MEQ4486186.1"/>
    <property type="molecule type" value="Genomic_DNA"/>
</dbReference>
<evidence type="ECO:0000256" key="1">
    <source>
        <dbReference type="ARBA" id="ARBA00022714"/>
    </source>
</evidence>
<reference evidence="6 7" key="1">
    <citation type="journal article" date="2023" name="Genome Announc.">
        <title>Pan-Genome Analyses of the Genus Cohnella and Proposal of the Novel Species Cohnella silvisoli sp. nov., Isolated from Forest Soil.</title>
        <authorList>
            <person name="Wang C."/>
            <person name="Mao L."/>
            <person name="Bao G."/>
            <person name="Zhu H."/>
        </authorList>
    </citation>
    <scope>NUCLEOTIDE SEQUENCE [LARGE SCALE GENOMIC DNA]</scope>
    <source>
        <strain evidence="6 7">NL03-T5-1</strain>
    </source>
</reference>
<dbReference type="SUPFAM" id="SSF50022">
    <property type="entry name" value="ISP domain"/>
    <property type="match status" value="1"/>
</dbReference>
<accession>A0ABV1L1Q1</accession>
<gene>
    <name evidence="6" type="ORF">QJS35_27775</name>
</gene>
<sequence>MRSRDLTFAVYRSADSRYYATDGYCTHEKFRLANGLVMGNTIERPKHNGSFDYTSVAAKRAPCALPSKLIR</sequence>
<comment type="caution">
    <text evidence="6">The sequence shown here is derived from an EMBL/GenBank/DDBJ whole genome shotgun (WGS) entry which is preliminary data.</text>
</comment>
<organism evidence="6 7">
    <name type="scientific">Cohnella silvisoli</name>
    <dbReference type="NCBI Taxonomy" id="2873699"/>
    <lineage>
        <taxon>Bacteria</taxon>
        <taxon>Bacillati</taxon>
        <taxon>Bacillota</taxon>
        <taxon>Bacilli</taxon>
        <taxon>Bacillales</taxon>
        <taxon>Paenibacillaceae</taxon>
        <taxon>Cohnella</taxon>
    </lineage>
</organism>
<evidence type="ECO:0000256" key="4">
    <source>
        <dbReference type="ARBA" id="ARBA00023014"/>
    </source>
</evidence>
<dbReference type="Pfam" id="PF00355">
    <property type="entry name" value="Rieske"/>
    <property type="match status" value="1"/>
</dbReference>
<dbReference type="Proteomes" id="UP001493487">
    <property type="component" value="Unassembled WGS sequence"/>
</dbReference>
<dbReference type="InterPro" id="IPR017941">
    <property type="entry name" value="Rieske_2Fe-2S"/>
</dbReference>
<evidence type="ECO:0000259" key="5">
    <source>
        <dbReference type="PROSITE" id="PS51296"/>
    </source>
</evidence>
<evidence type="ECO:0000313" key="6">
    <source>
        <dbReference type="EMBL" id="MEQ4486186.1"/>
    </source>
</evidence>
<dbReference type="PROSITE" id="PS51296">
    <property type="entry name" value="RIESKE"/>
    <property type="match status" value="1"/>
</dbReference>
<name>A0ABV1L1Q1_9BACL</name>
<keyword evidence="4" id="KW-0411">Iron-sulfur</keyword>
<keyword evidence="1" id="KW-0001">2Fe-2S</keyword>
<keyword evidence="2" id="KW-0479">Metal-binding</keyword>
<dbReference type="InterPro" id="IPR036922">
    <property type="entry name" value="Rieske_2Fe-2S_sf"/>
</dbReference>
<protein>
    <submittedName>
        <fullName evidence="6">Rieske 2Fe-2S domain-containing protein</fullName>
    </submittedName>
</protein>
<evidence type="ECO:0000256" key="2">
    <source>
        <dbReference type="ARBA" id="ARBA00022723"/>
    </source>
</evidence>
<feature type="domain" description="Rieske" evidence="5">
    <location>
        <begin position="1"/>
        <end position="71"/>
    </location>
</feature>